<protein>
    <submittedName>
        <fullName evidence="1">YugN-like family protein</fullName>
    </submittedName>
</protein>
<evidence type="ECO:0000313" key="1">
    <source>
        <dbReference type="EMBL" id="SFD93866.1"/>
    </source>
</evidence>
<dbReference type="RefSeq" id="WP_090084655.1">
    <property type="nucleotide sequence ID" value="NZ_FOMR01000006.1"/>
</dbReference>
<name>A0A1I1WFB0_9BACI</name>
<evidence type="ECO:0000313" key="2">
    <source>
        <dbReference type="Proteomes" id="UP000199474"/>
    </source>
</evidence>
<reference evidence="2" key="1">
    <citation type="submission" date="2016-10" db="EMBL/GenBank/DDBJ databases">
        <authorList>
            <person name="Varghese N."/>
            <person name="Submissions S."/>
        </authorList>
    </citation>
    <scope>NUCLEOTIDE SEQUENCE [LARGE SCALE GENOMIC DNA]</scope>
    <source>
        <strain evidence="2">DSM 22530</strain>
    </source>
</reference>
<keyword evidence="2" id="KW-1185">Reference proteome</keyword>
<dbReference type="AlphaFoldDB" id="A0A1I1WFB0"/>
<dbReference type="InterPro" id="IPR014967">
    <property type="entry name" value="Uncharacterised_YugN-like"/>
</dbReference>
<dbReference type="Pfam" id="PF08868">
    <property type="entry name" value="YugN"/>
    <property type="match status" value="1"/>
</dbReference>
<sequence length="130" mass="14721">MIQLNSTIENNIYPLFVLEERLKPGGNVRAVNWDYASKFVQLVIEERGAHYVLKIPFYAVKGSLNYPGITVRVDRPLLEYTPKNNREREGAAWTADTINEPSLNSADHLAGLQMTGEHIMQKIEQLLLPG</sequence>
<accession>A0A1I1WFB0</accession>
<dbReference type="InterPro" id="IPR036491">
    <property type="entry name" value="YugN-like_sf"/>
</dbReference>
<organism evidence="1 2">
    <name type="scientific">Lentibacillus persicus</name>
    <dbReference type="NCBI Taxonomy" id="640948"/>
    <lineage>
        <taxon>Bacteria</taxon>
        <taxon>Bacillati</taxon>
        <taxon>Bacillota</taxon>
        <taxon>Bacilli</taxon>
        <taxon>Bacillales</taxon>
        <taxon>Bacillaceae</taxon>
        <taxon>Lentibacillus</taxon>
    </lineage>
</organism>
<dbReference type="STRING" id="640948.SAMN05216238_10634"/>
<dbReference type="Gene3D" id="3.30.310.100">
    <property type="entry name" value="YugN-like"/>
    <property type="match status" value="1"/>
</dbReference>
<dbReference type="SUPFAM" id="SSF160755">
    <property type="entry name" value="YugN-like"/>
    <property type="match status" value="1"/>
</dbReference>
<proteinExistence type="predicted"/>
<gene>
    <name evidence="1" type="ORF">SAMN05216238_10634</name>
</gene>
<dbReference type="OrthoDB" id="2988890at2"/>
<dbReference type="Proteomes" id="UP000199474">
    <property type="component" value="Unassembled WGS sequence"/>
</dbReference>
<dbReference type="EMBL" id="FOMR01000006">
    <property type="protein sequence ID" value="SFD93866.1"/>
    <property type="molecule type" value="Genomic_DNA"/>
</dbReference>